<keyword evidence="3 5" id="KW-0408">Iron</keyword>
<evidence type="ECO:0000256" key="2">
    <source>
        <dbReference type="ARBA" id="ARBA00022723"/>
    </source>
</evidence>
<dbReference type="GO" id="GO:0020037">
    <property type="term" value="F:heme binding"/>
    <property type="evidence" value="ECO:0007669"/>
    <property type="project" value="UniProtKB-UniRule"/>
</dbReference>
<evidence type="ECO:0000259" key="6">
    <source>
        <dbReference type="PROSITE" id="PS50255"/>
    </source>
</evidence>
<keyword evidence="1 5" id="KW-0349">Heme</keyword>
<dbReference type="STRING" id="94208.A0A2S4KNR4"/>
<dbReference type="Gene3D" id="3.10.120.10">
    <property type="entry name" value="Cytochrome b5-like heme/steroid binding domain"/>
    <property type="match status" value="1"/>
</dbReference>
<reference evidence="7 8" key="1">
    <citation type="submission" date="2018-01" db="EMBL/GenBank/DDBJ databases">
        <title>Harnessing the power of phylogenomics to disentangle the directionality and signatures of interkingdom host jumping in the parasitic fungal genus Tolypocladium.</title>
        <authorList>
            <person name="Quandt C.A."/>
            <person name="Patterson W."/>
            <person name="Spatafora J.W."/>
        </authorList>
    </citation>
    <scope>NUCLEOTIDE SEQUENCE [LARGE SCALE GENOMIC DNA]</scope>
    <source>
        <strain evidence="7 8">NRBC 100945</strain>
    </source>
</reference>
<dbReference type="OrthoDB" id="260519at2759"/>
<dbReference type="Proteomes" id="UP000237481">
    <property type="component" value="Unassembled WGS sequence"/>
</dbReference>
<dbReference type="EMBL" id="PKSG01000973">
    <property type="protein sequence ID" value="POR31828.1"/>
    <property type="molecule type" value="Genomic_DNA"/>
</dbReference>
<keyword evidence="8" id="KW-1185">Reference proteome</keyword>
<accession>A0A2S4KNR4</accession>
<gene>
    <name evidence="7" type="ORF">TPAR_07947</name>
</gene>
<dbReference type="InterPro" id="IPR036400">
    <property type="entry name" value="Cyt_B5-like_heme/steroid_sf"/>
</dbReference>
<dbReference type="InterPro" id="IPR018506">
    <property type="entry name" value="Cyt_B5_heme-BS"/>
</dbReference>
<dbReference type="SUPFAM" id="SSF55856">
    <property type="entry name" value="Cytochrome b5-like heme/steroid binding domain"/>
    <property type="match status" value="1"/>
</dbReference>
<evidence type="ECO:0000256" key="1">
    <source>
        <dbReference type="ARBA" id="ARBA00022617"/>
    </source>
</evidence>
<dbReference type="GO" id="GO:0016020">
    <property type="term" value="C:membrane"/>
    <property type="evidence" value="ECO:0007669"/>
    <property type="project" value="TreeGrafter"/>
</dbReference>
<dbReference type="Pfam" id="PF00173">
    <property type="entry name" value="Cyt-b5"/>
    <property type="match status" value="1"/>
</dbReference>
<evidence type="ECO:0000256" key="5">
    <source>
        <dbReference type="RuleBase" id="RU362121"/>
    </source>
</evidence>
<dbReference type="PANTHER" id="PTHR19359">
    <property type="entry name" value="CYTOCHROME B5"/>
    <property type="match status" value="1"/>
</dbReference>
<dbReference type="AlphaFoldDB" id="A0A2S4KNR4"/>
<dbReference type="SMART" id="SM01117">
    <property type="entry name" value="Cyt-b5"/>
    <property type="match status" value="1"/>
</dbReference>
<comment type="similarity">
    <text evidence="4 5">Belongs to the cytochrome b5 family.</text>
</comment>
<dbReference type="PRINTS" id="PR00363">
    <property type="entry name" value="CYTOCHROMEB5"/>
</dbReference>
<dbReference type="PROSITE" id="PS50255">
    <property type="entry name" value="CYTOCHROME_B5_2"/>
    <property type="match status" value="1"/>
</dbReference>
<evidence type="ECO:0000313" key="7">
    <source>
        <dbReference type="EMBL" id="POR31828.1"/>
    </source>
</evidence>
<name>A0A2S4KNR4_9HYPO</name>
<evidence type="ECO:0000256" key="4">
    <source>
        <dbReference type="ARBA" id="ARBA00038168"/>
    </source>
</evidence>
<dbReference type="GO" id="GO:0046872">
    <property type="term" value="F:metal ion binding"/>
    <property type="evidence" value="ECO:0007669"/>
    <property type="project" value="UniProtKB-UniRule"/>
</dbReference>
<dbReference type="PANTHER" id="PTHR19359:SF14">
    <property type="entry name" value="CYTOCHROME B5 A"/>
    <property type="match status" value="1"/>
</dbReference>
<comment type="caution">
    <text evidence="7">The sequence shown here is derived from an EMBL/GenBank/DDBJ whole genome shotgun (WGS) entry which is preliminary data.</text>
</comment>
<protein>
    <submittedName>
        <fullName evidence="7">Cytochrome b5</fullName>
    </submittedName>
</protein>
<evidence type="ECO:0000313" key="8">
    <source>
        <dbReference type="Proteomes" id="UP000237481"/>
    </source>
</evidence>
<dbReference type="PROSITE" id="PS00191">
    <property type="entry name" value="CYTOCHROME_B5_1"/>
    <property type="match status" value="1"/>
</dbReference>
<feature type="domain" description="Cytochrome b5 heme-binding" evidence="6">
    <location>
        <begin position="6"/>
        <end position="83"/>
    </location>
</feature>
<evidence type="ECO:0000256" key="3">
    <source>
        <dbReference type="ARBA" id="ARBA00023004"/>
    </source>
</evidence>
<keyword evidence="2 5" id="KW-0479">Metal-binding</keyword>
<dbReference type="InterPro" id="IPR050668">
    <property type="entry name" value="Cytochrome_b5"/>
</dbReference>
<sequence length="88" mass="9931">MRATMSKKFSTADVAPHRDDANGYWLIIENDVYDISSFMSEHPGGDKVLKRFAGKNATKAFWKYHSESVLKRYGAKYKIGEVGEAAKL</sequence>
<dbReference type="InterPro" id="IPR001199">
    <property type="entry name" value="Cyt_B5-like_heme/steroid-bd"/>
</dbReference>
<dbReference type="FunFam" id="3.10.120.10:FF:000007">
    <property type="entry name" value="Sulfite oxidase, mitochondrial"/>
    <property type="match status" value="1"/>
</dbReference>
<proteinExistence type="inferred from homology"/>
<organism evidence="7 8">
    <name type="scientific">Tolypocladium paradoxum</name>
    <dbReference type="NCBI Taxonomy" id="94208"/>
    <lineage>
        <taxon>Eukaryota</taxon>
        <taxon>Fungi</taxon>
        <taxon>Dikarya</taxon>
        <taxon>Ascomycota</taxon>
        <taxon>Pezizomycotina</taxon>
        <taxon>Sordariomycetes</taxon>
        <taxon>Hypocreomycetidae</taxon>
        <taxon>Hypocreales</taxon>
        <taxon>Ophiocordycipitaceae</taxon>
        <taxon>Tolypocladium</taxon>
    </lineage>
</organism>